<feature type="transmembrane region" description="Helical" evidence="7">
    <location>
        <begin position="150"/>
        <end position="169"/>
    </location>
</feature>
<dbReference type="PANTHER" id="PTHR40074">
    <property type="entry name" value="O-ACETYLTRANSFERASE WECH"/>
    <property type="match status" value="1"/>
</dbReference>
<keyword evidence="9" id="KW-0012">Acyltransferase</keyword>
<dbReference type="RefSeq" id="WP_089714391.1">
    <property type="nucleotide sequence ID" value="NZ_FMAR01000014.1"/>
</dbReference>
<name>A0A1C4FI06_9BACT</name>
<evidence type="ECO:0000256" key="2">
    <source>
        <dbReference type="ARBA" id="ARBA00007400"/>
    </source>
</evidence>
<feature type="transmembrane region" description="Helical" evidence="7">
    <location>
        <begin position="320"/>
        <end position="341"/>
    </location>
</feature>
<organism evidence="9 10">
    <name type="scientific">Chitinophaga costaii</name>
    <dbReference type="NCBI Taxonomy" id="1335309"/>
    <lineage>
        <taxon>Bacteria</taxon>
        <taxon>Pseudomonadati</taxon>
        <taxon>Bacteroidota</taxon>
        <taxon>Chitinophagia</taxon>
        <taxon>Chitinophagales</taxon>
        <taxon>Chitinophagaceae</taxon>
        <taxon>Chitinophaga</taxon>
    </lineage>
</organism>
<gene>
    <name evidence="9" type="ORF">GA0116948_11488</name>
</gene>
<dbReference type="OrthoDB" id="7579632at2"/>
<feature type="domain" description="Acyltransferase 3" evidence="8">
    <location>
        <begin position="25"/>
        <end position="336"/>
    </location>
</feature>
<keyword evidence="9" id="KW-0808">Transferase</keyword>
<keyword evidence="5 7" id="KW-1133">Transmembrane helix</keyword>
<evidence type="ECO:0000256" key="1">
    <source>
        <dbReference type="ARBA" id="ARBA00004651"/>
    </source>
</evidence>
<dbReference type="Proteomes" id="UP000242818">
    <property type="component" value="Unassembled WGS sequence"/>
</dbReference>
<evidence type="ECO:0000256" key="3">
    <source>
        <dbReference type="ARBA" id="ARBA00022475"/>
    </source>
</evidence>
<accession>A0A1C4FI06</accession>
<evidence type="ECO:0000313" key="9">
    <source>
        <dbReference type="EMBL" id="SCC55629.1"/>
    </source>
</evidence>
<dbReference type="GO" id="GO:0016787">
    <property type="term" value="F:hydrolase activity"/>
    <property type="evidence" value="ECO:0007669"/>
    <property type="project" value="UniProtKB-KW"/>
</dbReference>
<evidence type="ECO:0000256" key="5">
    <source>
        <dbReference type="ARBA" id="ARBA00022989"/>
    </source>
</evidence>
<feature type="transmembrane region" description="Helical" evidence="7">
    <location>
        <begin position="202"/>
        <end position="219"/>
    </location>
</feature>
<evidence type="ECO:0000256" key="6">
    <source>
        <dbReference type="ARBA" id="ARBA00023136"/>
    </source>
</evidence>
<evidence type="ECO:0000256" key="4">
    <source>
        <dbReference type="ARBA" id="ARBA00022692"/>
    </source>
</evidence>
<dbReference type="GO" id="GO:0016413">
    <property type="term" value="F:O-acetyltransferase activity"/>
    <property type="evidence" value="ECO:0007669"/>
    <property type="project" value="TreeGrafter"/>
</dbReference>
<proteinExistence type="inferred from homology"/>
<dbReference type="EMBL" id="FMAR01000014">
    <property type="protein sequence ID" value="SCC55629.1"/>
    <property type="molecule type" value="Genomic_DNA"/>
</dbReference>
<feature type="transmembrane region" description="Helical" evidence="7">
    <location>
        <begin position="231"/>
        <end position="252"/>
    </location>
</feature>
<feature type="transmembrane region" description="Helical" evidence="7">
    <location>
        <begin position="59"/>
        <end position="76"/>
    </location>
</feature>
<keyword evidence="10" id="KW-1185">Reference proteome</keyword>
<dbReference type="GO" id="GO:0009246">
    <property type="term" value="P:enterobacterial common antigen biosynthetic process"/>
    <property type="evidence" value="ECO:0007669"/>
    <property type="project" value="TreeGrafter"/>
</dbReference>
<dbReference type="STRING" id="1335309.GA0116948_11488"/>
<keyword evidence="4 7" id="KW-0812">Transmembrane</keyword>
<reference evidence="9 10" key="1">
    <citation type="submission" date="2016-08" db="EMBL/GenBank/DDBJ databases">
        <authorList>
            <person name="Seilhamer J.J."/>
        </authorList>
    </citation>
    <scope>NUCLEOTIDE SEQUENCE [LARGE SCALE GENOMIC DNA]</scope>
    <source>
        <strain evidence="9 10">A37T2</strain>
    </source>
</reference>
<dbReference type="PANTHER" id="PTHR40074:SF2">
    <property type="entry name" value="O-ACETYLTRANSFERASE WECH"/>
    <property type="match status" value="1"/>
</dbReference>
<dbReference type="GO" id="GO:0005886">
    <property type="term" value="C:plasma membrane"/>
    <property type="evidence" value="ECO:0007669"/>
    <property type="project" value="UniProtKB-SubCell"/>
</dbReference>
<dbReference type="AlphaFoldDB" id="A0A1C4FI06"/>
<dbReference type="Pfam" id="PF01757">
    <property type="entry name" value="Acyl_transf_3"/>
    <property type="match status" value="1"/>
</dbReference>
<comment type="similarity">
    <text evidence="2">Belongs to the acyltransferase 3 family.</text>
</comment>
<keyword evidence="6 7" id="KW-0472">Membrane</keyword>
<evidence type="ECO:0000313" key="10">
    <source>
        <dbReference type="Proteomes" id="UP000242818"/>
    </source>
</evidence>
<protein>
    <submittedName>
        <fullName evidence="9">Peptidoglycan/LPS O-acetylase OafA/YrhL, contains acyltransferase and SGNH-hydrolase domains</fullName>
    </submittedName>
</protein>
<evidence type="ECO:0000256" key="7">
    <source>
        <dbReference type="SAM" id="Phobius"/>
    </source>
</evidence>
<sequence length="355" mass="41171">MEVPTVTPPANTASSIGGSGKKFIGYIHHFRGVAIIYVVAAHVLVQWPKGSVTSRILDLIFQNSTILFLFIAGYLFQHLSARFQYKDYLIKKFQNVICPYLIISAFVIGYRLIWQDVPGFTSSEHPDFYQWSKPAQAGYYLLHGAHLQQLWFIPMITIYYLLSPVLLYIDRHPKLYYVTLIPLILISMFIVHRSVLADTLNMGIHFLSVYLFGMFLSHYKDTYMAFARKWGWLITVLAMGVLVANYFVAPAWYDTFDYTQKMLFCCFYIYWLDRLDKYIPKFIDVLAMYSFGIYFVHYFFVLGLRAAYVHLFHQEVPGNMLTWTISLVIIMTGSLLSLKLAQKILGKKSKYVVGI</sequence>
<feature type="transmembrane region" description="Helical" evidence="7">
    <location>
        <begin position="97"/>
        <end position="114"/>
    </location>
</feature>
<feature type="transmembrane region" description="Helical" evidence="7">
    <location>
        <begin position="30"/>
        <end position="47"/>
    </location>
</feature>
<keyword evidence="3" id="KW-1003">Cell membrane</keyword>
<feature type="transmembrane region" description="Helical" evidence="7">
    <location>
        <begin position="176"/>
        <end position="196"/>
    </location>
</feature>
<feature type="transmembrane region" description="Helical" evidence="7">
    <location>
        <begin position="285"/>
        <end position="308"/>
    </location>
</feature>
<comment type="subcellular location">
    <subcellularLocation>
        <location evidence="1">Cell membrane</location>
        <topology evidence="1">Multi-pass membrane protein</topology>
    </subcellularLocation>
</comment>
<dbReference type="InterPro" id="IPR002656">
    <property type="entry name" value="Acyl_transf_3_dom"/>
</dbReference>
<keyword evidence="9" id="KW-0378">Hydrolase</keyword>
<evidence type="ECO:0000259" key="8">
    <source>
        <dbReference type="Pfam" id="PF01757"/>
    </source>
</evidence>